<keyword evidence="1" id="KW-0732">Signal</keyword>
<accession>A0A6B3NPU8</accession>
<evidence type="ECO:0000256" key="1">
    <source>
        <dbReference type="SAM" id="SignalP"/>
    </source>
</evidence>
<reference evidence="4 5" key="1">
    <citation type="submission" date="2020-02" db="EMBL/GenBank/DDBJ databases">
        <title>Broccoli isolated Pseudomonas sp.</title>
        <authorList>
            <person name="Fujikawa T."/>
            <person name="Sawada H."/>
        </authorList>
    </citation>
    <scope>NUCLEOTIDE SEQUENCE [LARGE SCALE GENOMIC DNA]</scope>
    <source>
        <strain evidence="3 5">MAFF212427</strain>
        <strain evidence="2 4">MAFF212428</strain>
    </source>
</reference>
<evidence type="ECO:0000313" key="4">
    <source>
        <dbReference type="Proteomes" id="UP000480410"/>
    </source>
</evidence>
<gene>
    <name evidence="2" type="ORF">G3435_17185</name>
    <name evidence="3" type="ORF">G3436_16635</name>
</gene>
<feature type="signal peptide" evidence="1">
    <location>
        <begin position="1"/>
        <end position="22"/>
    </location>
</feature>
<evidence type="ECO:0000313" key="5">
    <source>
        <dbReference type="Proteomes" id="UP000482634"/>
    </source>
</evidence>
<dbReference type="EMBL" id="JAAHBU010000236">
    <property type="protein sequence ID" value="NER65195.1"/>
    <property type="molecule type" value="Genomic_DNA"/>
</dbReference>
<keyword evidence="5" id="KW-1185">Reference proteome</keyword>
<accession>A0A6M0CXV7</accession>
<protein>
    <submittedName>
        <fullName evidence="3">Uncharacterized protein</fullName>
    </submittedName>
</protein>
<dbReference type="EMBL" id="JAAHBV010000376">
    <property type="protein sequence ID" value="NER61233.1"/>
    <property type="molecule type" value="Genomic_DNA"/>
</dbReference>
<dbReference type="RefSeq" id="WP_163947031.1">
    <property type="nucleotide sequence ID" value="NZ_JAAHBU010000236.1"/>
</dbReference>
<organism evidence="3 5">
    <name type="scientific">Pseudomonas brassicae</name>
    <dbReference type="NCBI Taxonomy" id="2708063"/>
    <lineage>
        <taxon>Bacteria</taxon>
        <taxon>Pseudomonadati</taxon>
        <taxon>Pseudomonadota</taxon>
        <taxon>Gammaproteobacteria</taxon>
        <taxon>Pseudomonadales</taxon>
        <taxon>Pseudomonadaceae</taxon>
        <taxon>Pseudomonas</taxon>
    </lineage>
</organism>
<proteinExistence type="predicted"/>
<evidence type="ECO:0000313" key="3">
    <source>
        <dbReference type="EMBL" id="NER65195.1"/>
    </source>
</evidence>
<dbReference type="Proteomes" id="UP000482634">
    <property type="component" value="Unassembled WGS sequence"/>
</dbReference>
<dbReference type="AlphaFoldDB" id="A0A6B3NPU8"/>
<dbReference type="Proteomes" id="UP000480410">
    <property type="component" value="Unassembled WGS sequence"/>
</dbReference>
<comment type="caution">
    <text evidence="3">The sequence shown here is derived from an EMBL/GenBank/DDBJ whole genome shotgun (WGS) entry which is preliminary data.</text>
</comment>
<evidence type="ECO:0000313" key="2">
    <source>
        <dbReference type="EMBL" id="NER61233.1"/>
    </source>
</evidence>
<name>A0A6B3NPU8_9PSED</name>
<feature type="chain" id="PRO_5044630338" evidence="1">
    <location>
        <begin position="23"/>
        <end position="49"/>
    </location>
</feature>
<sequence length="49" mass="5210">MQNKMILVLALAVAAFAPHSFAETTNQGYEDEGLGFSVQAKQGGTWAPI</sequence>